<dbReference type="AlphaFoldDB" id="A0A2D3WKQ0"/>
<dbReference type="PANTHER" id="PTHR34138:SF1">
    <property type="entry name" value="CELL SHAPE-DETERMINING PROTEIN MREC"/>
    <property type="match status" value="1"/>
</dbReference>
<dbReference type="Pfam" id="PF04085">
    <property type="entry name" value="MreC"/>
    <property type="match status" value="1"/>
</dbReference>
<dbReference type="PANTHER" id="PTHR34138">
    <property type="entry name" value="CELL SHAPE-DETERMINING PROTEIN MREC"/>
    <property type="match status" value="1"/>
</dbReference>
<keyword evidence="1" id="KW-1133">Transmembrane helix</keyword>
<evidence type="ECO:0000259" key="2">
    <source>
        <dbReference type="Pfam" id="PF04085"/>
    </source>
</evidence>
<protein>
    <submittedName>
        <fullName evidence="3">Rod shape-determining protein MreC</fullName>
    </submittedName>
</protein>
<name>A0A2D3WKQ0_9BACT</name>
<reference evidence="3 4" key="1">
    <citation type="journal article" date="2017" name="Front. Microbiol.">
        <title>Comparative Genomic Analysis of the Class Epsilonproteobacteria and Proposed Reclassification to Epsilonbacteraeota (phyl. nov.).</title>
        <authorList>
            <person name="Waite D.W."/>
            <person name="Vanwonterghem I."/>
            <person name="Rinke C."/>
            <person name="Parks D.H."/>
            <person name="Zhang Y."/>
            <person name="Takai K."/>
            <person name="Sievert S.M."/>
            <person name="Simon J."/>
            <person name="Campbell B.J."/>
            <person name="Hanson T.E."/>
            <person name="Woyke T."/>
            <person name="Klotz M.G."/>
            <person name="Hugenholtz P."/>
        </authorList>
    </citation>
    <scope>NUCLEOTIDE SEQUENCE [LARGE SCALE GENOMIC DNA]</scope>
    <source>
        <strain evidence="3">UBA12443</strain>
    </source>
</reference>
<dbReference type="NCBIfam" id="NF010507">
    <property type="entry name" value="PRK13922.10-6"/>
    <property type="match status" value="1"/>
</dbReference>
<dbReference type="InterPro" id="IPR055342">
    <property type="entry name" value="MreC_beta-barrel_core"/>
</dbReference>
<keyword evidence="1" id="KW-0472">Membrane</keyword>
<evidence type="ECO:0000256" key="1">
    <source>
        <dbReference type="SAM" id="Phobius"/>
    </source>
</evidence>
<dbReference type="InterPro" id="IPR042175">
    <property type="entry name" value="Cell/Rod_MreC_2"/>
</dbReference>
<dbReference type="InterPro" id="IPR007221">
    <property type="entry name" value="MreC"/>
</dbReference>
<comment type="caution">
    <text evidence="3">The sequence shown here is derived from an EMBL/GenBank/DDBJ whole genome shotgun (WGS) entry which is preliminary data.</text>
</comment>
<dbReference type="Proteomes" id="UP000228859">
    <property type="component" value="Unassembled WGS sequence"/>
</dbReference>
<keyword evidence="1" id="KW-0812">Transmembrane</keyword>
<organism evidence="3 4">
    <name type="scientific">Sulfuricurvum kujiense</name>
    <dbReference type="NCBI Taxonomy" id="148813"/>
    <lineage>
        <taxon>Bacteria</taxon>
        <taxon>Pseudomonadati</taxon>
        <taxon>Campylobacterota</taxon>
        <taxon>Epsilonproteobacteria</taxon>
        <taxon>Campylobacterales</taxon>
        <taxon>Sulfurimonadaceae</taxon>
        <taxon>Sulfuricurvum</taxon>
    </lineage>
</organism>
<accession>A0A2D3WKQ0</accession>
<dbReference type="GO" id="GO:0008360">
    <property type="term" value="P:regulation of cell shape"/>
    <property type="evidence" value="ECO:0007669"/>
    <property type="project" value="InterPro"/>
</dbReference>
<evidence type="ECO:0000313" key="3">
    <source>
        <dbReference type="EMBL" id="DAB38304.1"/>
    </source>
</evidence>
<sequence length="279" mass="31643">MSPFCVLHAEPDAHWKRSINSTNSSIMNKQALTVAVLLTVLVGGVLYFTNFLQSPILRLTLAIKSSYLDSVESVQHAVDEHFNQQRTIIDLRQKNRFYEQELLNLHQVADEYQKLLQEHNSTFRIIPDSSLVRTLSYVRFGDPHRVWIEMEKFDPKRVYGLLYRGYAAGIVVSKNKRPIALLNGDVKSSYAVNIGVTMAPGIVRGNNSRRLIVEFIPTWIPIKVGDEVLTSGLDRIFMAGLKVGKVISITRASGYQSAVIEPYFYGKNPAYFHVITKVR</sequence>
<evidence type="ECO:0000313" key="4">
    <source>
        <dbReference type="Proteomes" id="UP000228859"/>
    </source>
</evidence>
<dbReference type="EMBL" id="DLUI01000094">
    <property type="protein sequence ID" value="DAB38304.1"/>
    <property type="molecule type" value="Genomic_DNA"/>
</dbReference>
<proteinExistence type="predicted"/>
<feature type="domain" description="Rod shape-determining protein MreC beta-barrel core" evidence="2">
    <location>
        <begin position="185"/>
        <end position="264"/>
    </location>
</feature>
<dbReference type="GO" id="GO:0005886">
    <property type="term" value="C:plasma membrane"/>
    <property type="evidence" value="ECO:0007669"/>
    <property type="project" value="TreeGrafter"/>
</dbReference>
<feature type="transmembrane region" description="Helical" evidence="1">
    <location>
        <begin position="31"/>
        <end position="49"/>
    </location>
</feature>
<gene>
    <name evidence="3" type="ORF">CFH83_06615</name>
</gene>
<dbReference type="Gene3D" id="2.40.10.350">
    <property type="entry name" value="Rod shape-determining protein MreC, domain 2"/>
    <property type="match status" value="1"/>
</dbReference>